<proteinExistence type="predicted"/>
<name>A0ACB1AKI4_MELEN</name>
<protein>
    <submittedName>
        <fullName evidence="1">Uncharacterized protein</fullName>
    </submittedName>
</protein>
<sequence length="69" mass="7969">MSGVHFLLEKHFLVENLILAQLKKGEGEGSQKGFHFFSRKREPTPLSPSRQAKTIIKINAISVHFRQYF</sequence>
<dbReference type="EMBL" id="CAVMJV010000091">
    <property type="protein sequence ID" value="CAK5092059.1"/>
    <property type="molecule type" value="Genomic_DNA"/>
</dbReference>
<keyword evidence="2" id="KW-1185">Reference proteome</keyword>
<dbReference type="Proteomes" id="UP001497535">
    <property type="component" value="Unassembled WGS sequence"/>
</dbReference>
<accession>A0ACB1AKI4</accession>
<comment type="caution">
    <text evidence="1">The sequence shown here is derived from an EMBL/GenBank/DDBJ whole genome shotgun (WGS) entry which is preliminary data.</text>
</comment>
<organism evidence="1 2">
    <name type="scientific">Meloidogyne enterolobii</name>
    <name type="common">Root-knot nematode worm</name>
    <name type="synonym">Meloidogyne mayaguensis</name>
    <dbReference type="NCBI Taxonomy" id="390850"/>
    <lineage>
        <taxon>Eukaryota</taxon>
        <taxon>Metazoa</taxon>
        <taxon>Ecdysozoa</taxon>
        <taxon>Nematoda</taxon>
        <taxon>Chromadorea</taxon>
        <taxon>Rhabditida</taxon>
        <taxon>Tylenchina</taxon>
        <taxon>Tylenchomorpha</taxon>
        <taxon>Tylenchoidea</taxon>
        <taxon>Meloidogynidae</taxon>
        <taxon>Meloidogyninae</taxon>
        <taxon>Meloidogyne</taxon>
    </lineage>
</organism>
<evidence type="ECO:0000313" key="1">
    <source>
        <dbReference type="EMBL" id="CAK5092059.1"/>
    </source>
</evidence>
<gene>
    <name evidence="1" type="ORF">MENTE1834_LOCUS39932</name>
</gene>
<reference evidence="1" key="1">
    <citation type="submission" date="2023-11" db="EMBL/GenBank/DDBJ databases">
        <authorList>
            <person name="Poullet M."/>
        </authorList>
    </citation>
    <scope>NUCLEOTIDE SEQUENCE</scope>
    <source>
        <strain evidence="1">E1834</strain>
    </source>
</reference>
<evidence type="ECO:0000313" key="2">
    <source>
        <dbReference type="Proteomes" id="UP001497535"/>
    </source>
</evidence>